<dbReference type="InterPro" id="IPR016174">
    <property type="entry name" value="Di-haem_cyt_TM"/>
</dbReference>
<organism evidence="9 10">
    <name type="scientific">Pseudoduganella namucuonensis</name>
    <dbReference type="NCBI Taxonomy" id="1035707"/>
    <lineage>
        <taxon>Bacteria</taxon>
        <taxon>Pseudomonadati</taxon>
        <taxon>Pseudomonadota</taxon>
        <taxon>Betaproteobacteria</taxon>
        <taxon>Burkholderiales</taxon>
        <taxon>Oxalobacteraceae</taxon>
        <taxon>Telluria group</taxon>
        <taxon>Pseudoduganella</taxon>
    </lineage>
</organism>
<feature type="transmembrane region" description="Helical" evidence="7">
    <location>
        <begin position="64"/>
        <end position="83"/>
    </location>
</feature>
<dbReference type="GO" id="GO:0009055">
    <property type="term" value="F:electron transfer activity"/>
    <property type="evidence" value="ECO:0007669"/>
    <property type="project" value="InterPro"/>
</dbReference>
<dbReference type="SUPFAM" id="SSF81342">
    <property type="entry name" value="Transmembrane di-heme cytochromes"/>
    <property type="match status" value="1"/>
</dbReference>
<feature type="region of interest" description="Disordered" evidence="6">
    <location>
        <begin position="277"/>
        <end position="307"/>
    </location>
</feature>
<keyword evidence="10" id="KW-1185">Reference proteome</keyword>
<evidence type="ECO:0000313" key="10">
    <source>
        <dbReference type="Proteomes" id="UP000199391"/>
    </source>
</evidence>
<sequence>MSTKTFAGDTGTPQRSARGLARAKLRASRIAADDARDVNSGPRPRGDDGSTARRILVWDLPTRVFHWSLVLAVTVAVATGMVGGDWMEVHGKAGIAITGLLGFRIVWGVAGATHARFRNFAPTPSRLRAYLGGRWQGHGHNPLGALSVFALLSLLAAQAATGLVGTDEIAFTGPLAALVGEELSLRLTGIHQQLAYVLLGFLALHVLAILAYLAVRKNNLVKPMVTGWKEVDGSAAAPGAASGGWPALAAALAVGVLAMVFASGAGLQPGAAPGAFSGSSAPPSAATPAPDGAAVPASTPPATTPAW</sequence>
<dbReference type="OrthoDB" id="196472at2"/>
<feature type="compositionally biased region" description="Low complexity" evidence="6">
    <location>
        <begin position="277"/>
        <end position="297"/>
    </location>
</feature>
<dbReference type="Proteomes" id="UP000199391">
    <property type="component" value="Unassembled WGS sequence"/>
</dbReference>
<feature type="transmembrane region" description="Helical" evidence="7">
    <location>
        <begin position="247"/>
        <end position="267"/>
    </location>
</feature>
<comment type="subcellular location">
    <subcellularLocation>
        <location evidence="1">Cell membrane</location>
        <topology evidence="1">Multi-pass membrane protein</topology>
    </subcellularLocation>
</comment>
<keyword evidence="5 7" id="KW-0472">Membrane</keyword>
<evidence type="ECO:0000256" key="6">
    <source>
        <dbReference type="SAM" id="MobiDB-lite"/>
    </source>
</evidence>
<feature type="transmembrane region" description="Helical" evidence="7">
    <location>
        <begin position="89"/>
        <end position="110"/>
    </location>
</feature>
<reference evidence="10" key="1">
    <citation type="submission" date="2016-10" db="EMBL/GenBank/DDBJ databases">
        <authorList>
            <person name="Varghese N."/>
            <person name="Submissions S."/>
        </authorList>
    </citation>
    <scope>NUCLEOTIDE SEQUENCE [LARGE SCALE GENOMIC DNA]</scope>
    <source>
        <strain evidence="10">CGMCC 1.11014</strain>
    </source>
</reference>
<evidence type="ECO:0000256" key="5">
    <source>
        <dbReference type="ARBA" id="ARBA00023136"/>
    </source>
</evidence>
<feature type="compositionally biased region" description="Pro residues" evidence="6">
    <location>
        <begin position="298"/>
        <end position="307"/>
    </location>
</feature>
<feature type="domain" description="Cytochrome b561 bacterial/Ni-hydrogenase" evidence="8">
    <location>
        <begin position="57"/>
        <end position="227"/>
    </location>
</feature>
<dbReference type="InterPro" id="IPR051542">
    <property type="entry name" value="Hydrogenase_cytochrome"/>
</dbReference>
<evidence type="ECO:0000256" key="2">
    <source>
        <dbReference type="ARBA" id="ARBA00022475"/>
    </source>
</evidence>
<dbReference type="RefSeq" id="WP_093556056.1">
    <property type="nucleotide sequence ID" value="NZ_FPBO01000011.1"/>
</dbReference>
<dbReference type="GO" id="GO:0005886">
    <property type="term" value="C:plasma membrane"/>
    <property type="evidence" value="ECO:0007669"/>
    <property type="project" value="UniProtKB-SubCell"/>
</dbReference>
<accession>A0A1I7JD32</accession>
<evidence type="ECO:0000256" key="3">
    <source>
        <dbReference type="ARBA" id="ARBA00022692"/>
    </source>
</evidence>
<dbReference type="Pfam" id="PF01292">
    <property type="entry name" value="Ni_hydr_CYTB"/>
    <property type="match status" value="1"/>
</dbReference>
<keyword evidence="2" id="KW-1003">Cell membrane</keyword>
<dbReference type="InterPro" id="IPR011577">
    <property type="entry name" value="Cyt_b561_bac/Ni-Hgenase"/>
</dbReference>
<evidence type="ECO:0000256" key="7">
    <source>
        <dbReference type="SAM" id="Phobius"/>
    </source>
</evidence>
<proteinExistence type="predicted"/>
<keyword evidence="4 7" id="KW-1133">Transmembrane helix</keyword>
<dbReference type="Gene3D" id="1.20.950.20">
    <property type="entry name" value="Transmembrane di-heme cytochromes, Chain C"/>
    <property type="match status" value="1"/>
</dbReference>
<evidence type="ECO:0000259" key="8">
    <source>
        <dbReference type="Pfam" id="PF01292"/>
    </source>
</evidence>
<dbReference type="AlphaFoldDB" id="A0A1I7JD32"/>
<evidence type="ECO:0000256" key="1">
    <source>
        <dbReference type="ARBA" id="ARBA00004651"/>
    </source>
</evidence>
<dbReference type="PANTHER" id="PTHR30485:SF2">
    <property type="entry name" value="BLL0597 PROTEIN"/>
    <property type="match status" value="1"/>
</dbReference>
<dbReference type="STRING" id="1035707.SAMN05216552_10116"/>
<evidence type="ECO:0000256" key="4">
    <source>
        <dbReference type="ARBA" id="ARBA00022989"/>
    </source>
</evidence>
<keyword evidence="3 7" id="KW-0812">Transmembrane</keyword>
<protein>
    <submittedName>
        <fullName evidence="9">Cytochrome b</fullName>
    </submittedName>
</protein>
<dbReference type="GO" id="GO:0020037">
    <property type="term" value="F:heme binding"/>
    <property type="evidence" value="ECO:0007669"/>
    <property type="project" value="TreeGrafter"/>
</dbReference>
<dbReference type="PANTHER" id="PTHR30485">
    <property type="entry name" value="NI/FE-HYDROGENASE 1 B-TYPE CYTOCHROME SUBUNIT"/>
    <property type="match status" value="1"/>
</dbReference>
<evidence type="ECO:0000313" key="9">
    <source>
        <dbReference type="EMBL" id="SFU83033.1"/>
    </source>
</evidence>
<feature type="transmembrane region" description="Helical" evidence="7">
    <location>
        <begin position="194"/>
        <end position="215"/>
    </location>
</feature>
<name>A0A1I7JD32_9BURK</name>
<dbReference type="EMBL" id="FPBO01000011">
    <property type="protein sequence ID" value="SFU83033.1"/>
    <property type="molecule type" value="Genomic_DNA"/>
</dbReference>
<gene>
    <name evidence="9" type="ORF">SAMN05216552_10116</name>
</gene>
<dbReference type="GO" id="GO:0022904">
    <property type="term" value="P:respiratory electron transport chain"/>
    <property type="evidence" value="ECO:0007669"/>
    <property type="project" value="InterPro"/>
</dbReference>
<feature type="region of interest" description="Disordered" evidence="6">
    <location>
        <begin position="26"/>
        <end position="49"/>
    </location>
</feature>